<feature type="binding site" evidence="2">
    <location>
        <position position="61"/>
    </location>
    <ligand>
        <name>substrate</name>
    </ligand>
</feature>
<dbReference type="EMBL" id="AZDZ01000019">
    <property type="protein sequence ID" value="KRK78964.1"/>
    <property type="molecule type" value="Genomic_DNA"/>
</dbReference>
<name>A0A0R1KDZ4_9LACO</name>
<dbReference type="PATRIC" id="fig|1423775.4.peg.1353"/>
<dbReference type="PANTHER" id="PTHR48100:SF1">
    <property type="entry name" value="HISTIDINE PHOSPHATASE FAMILY PROTEIN-RELATED"/>
    <property type="match status" value="1"/>
</dbReference>
<dbReference type="Proteomes" id="UP000051248">
    <property type="component" value="Unassembled WGS sequence"/>
</dbReference>
<feature type="active site" description="Tele-phosphohistidine intermediate" evidence="1">
    <location>
        <position position="9"/>
    </location>
</feature>
<gene>
    <name evidence="3" type="ORF">FD03_GL001323</name>
</gene>
<evidence type="ECO:0000256" key="2">
    <source>
        <dbReference type="PIRSR" id="PIRSR613078-2"/>
    </source>
</evidence>
<dbReference type="RefSeq" id="WP_025024996.1">
    <property type="nucleotide sequence ID" value="NZ_AZDZ01000019.1"/>
</dbReference>
<dbReference type="OrthoDB" id="9782128at2"/>
<organism evidence="3 4">
    <name type="scientific">Companilactobacillus nodensis DSM 19682 = JCM 14932 = NBRC 107160</name>
    <dbReference type="NCBI Taxonomy" id="1423775"/>
    <lineage>
        <taxon>Bacteria</taxon>
        <taxon>Bacillati</taxon>
        <taxon>Bacillota</taxon>
        <taxon>Bacilli</taxon>
        <taxon>Lactobacillales</taxon>
        <taxon>Lactobacillaceae</taxon>
        <taxon>Companilactobacillus</taxon>
    </lineage>
</organism>
<feature type="active site" description="Proton donor/acceptor" evidence="1">
    <location>
        <position position="85"/>
    </location>
</feature>
<feature type="binding site" evidence="2">
    <location>
        <begin position="85"/>
        <end position="88"/>
    </location>
    <ligand>
        <name>substrate</name>
    </ligand>
</feature>
<accession>A0A0R1KDZ4</accession>
<dbReference type="InterPro" id="IPR013078">
    <property type="entry name" value="His_Pase_superF_clade-1"/>
</dbReference>
<comment type="caution">
    <text evidence="3">The sequence shown here is derived from an EMBL/GenBank/DDBJ whole genome shotgun (WGS) entry which is preliminary data.</text>
</comment>
<dbReference type="InterPro" id="IPR029033">
    <property type="entry name" value="His_PPase_superfam"/>
</dbReference>
<evidence type="ECO:0000256" key="1">
    <source>
        <dbReference type="PIRSR" id="PIRSR613078-1"/>
    </source>
</evidence>
<dbReference type="GO" id="GO:0016791">
    <property type="term" value="F:phosphatase activity"/>
    <property type="evidence" value="ECO:0007669"/>
    <property type="project" value="TreeGrafter"/>
</dbReference>
<sequence length="207" mass="23897">MTEFYFIRHGQTEANAEDIKQGTINTEISNLNDTGKSQIKKLHEVFNISFADELIHSPLNRTIESAQILNEGYNLPMSTDERLLEISYGEWDGRKNSELREKYPRYFDKYLQDVLPDYIEVATKGETFPQVVARVKSFLLEKTLNTPDKKYIVVTHGFTTKAAALGVVEPQNPMTLPEPNNASVTKIVTLARTQEMYLEYYNREFKF</sequence>
<dbReference type="Pfam" id="PF00300">
    <property type="entry name" value="His_Phos_1"/>
    <property type="match status" value="1"/>
</dbReference>
<dbReference type="STRING" id="1423775.FD03_GL001323"/>
<evidence type="ECO:0000313" key="4">
    <source>
        <dbReference type="Proteomes" id="UP000051248"/>
    </source>
</evidence>
<evidence type="ECO:0000313" key="3">
    <source>
        <dbReference type="EMBL" id="KRK78964.1"/>
    </source>
</evidence>
<proteinExistence type="predicted"/>
<keyword evidence="4" id="KW-1185">Reference proteome</keyword>
<dbReference type="SUPFAM" id="SSF53254">
    <property type="entry name" value="Phosphoglycerate mutase-like"/>
    <property type="match status" value="1"/>
</dbReference>
<dbReference type="PANTHER" id="PTHR48100">
    <property type="entry name" value="BROAD-SPECIFICITY PHOSPHATASE YOR283W-RELATED"/>
    <property type="match status" value="1"/>
</dbReference>
<dbReference type="Gene3D" id="3.40.50.1240">
    <property type="entry name" value="Phosphoglycerate mutase-like"/>
    <property type="match status" value="1"/>
</dbReference>
<protein>
    <submittedName>
        <fullName evidence="3">Phosphoglycerate mutase</fullName>
    </submittedName>
</protein>
<dbReference type="GO" id="GO:0005737">
    <property type="term" value="C:cytoplasm"/>
    <property type="evidence" value="ECO:0007669"/>
    <property type="project" value="TreeGrafter"/>
</dbReference>
<feature type="binding site" evidence="2">
    <location>
        <begin position="8"/>
        <end position="15"/>
    </location>
    <ligand>
        <name>substrate</name>
    </ligand>
</feature>
<dbReference type="CDD" id="cd07067">
    <property type="entry name" value="HP_PGM_like"/>
    <property type="match status" value="1"/>
</dbReference>
<reference evidence="3 4" key="1">
    <citation type="journal article" date="2015" name="Genome Announc.">
        <title>Expanding the biotechnology potential of lactobacilli through comparative genomics of 213 strains and associated genera.</title>
        <authorList>
            <person name="Sun Z."/>
            <person name="Harris H.M."/>
            <person name="McCann A."/>
            <person name="Guo C."/>
            <person name="Argimon S."/>
            <person name="Zhang W."/>
            <person name="Yang X."/>
            <person name="Jeffery I.B."/>
            <person name="Cooney J.C."/>
            <person name="Kagawa T.F."/>
            <person name="Liu W."/>
            <person name="Song Y."/>
            <person name="Salvetti E."/>
            <person name="Wrobel A."/>
            <person name="Rasinkangas P."/>
            <person name="Parkhill J."/>
            <person name="Rea M.C."/>
            <person name="O'Sullivan O."/>
            <person name="Ritari J."/>
            <person name="Douillard F.P."/>
            <person name="Paul Ross R."/>
            <person name="Yang R."/>
            <person name="Briner A.E."/>
            <person name="Felis G.E."/>
            <person name="de Vos W.M."/>
            <person name="Barrangou R."/>
            <person name="Klaenhammer T.R."/>
            <person name="Caufield P.W."/>
            <person name="Cui Y."/>
            <person name="Zhang H."/>
            <person name="O'Toole P.W."/>
        </authorList>
    </citation>
    <scope>NUCLEOTIDE SEQUENCE [LARGE SCALE GENOMIC DNA]</scope>
    <source>
        <strain evidence="3 4">DSM 19682</strain>
    </source>
</reference>
<dbReference type="SMART" id="SM00855">
    <property type="entry name" value="PGAM"/>
    <property type="match status" value="1"/>
</dbReference>
<dbReference type="eggNOG" id="COG0406">
    <property type="taxonomic scope" value="Bacteria"/>
</dbReference>
<dbReference type="AlphaFoldDB" id="A0A0R1KDZ4"/>
<dbReference type="InterPro" id="IPR050275">
    <property type="entry name" value="PGM_Phosphatase"/>
</dbReference>